<evidence type="ECO:0000313" key="2">
    <source>
        <dbReference type="EMBL" id="ORC89395.1"/>
    </source>
</evidence>
<feature type="compositionally biased region" description="Low complexity" evidence="1">
    <location>
        <begin position="8"/>
        <end position="20"/>
    </location>
</feature>
<evidence type="ECO:0000256" key="1">
    <source>
        <dbReference type="SAM" id="MobiDB-lite"/>
    </source>
</evidence>
<dbReference type="EMBL" id="NBCO01000012">
    <property type="protein sequence ID" value="ORC89395.1"/>
    <property type="molecule type" value="Genomic_DNA"/>
</dbReference>
<gene>
    <name evidence="2" type="ORF">TM35_000121700</name>
</gene>
<proteinExistence type="predicted"/>
<sequence>MNGFIDYSNSNNGTSSSNNSKNGDYAMYMCGEVPTSYPNGVFVPVENVNKRGMENEEEEQQQQQREQENKEQMTNIHSYTNMYICPAAADAARNSSRELLQALLRRSDSAQIQYTPQDQLFQQLFQQQVQQESIPLAITWHPTNIPPSSFQSLPHKKRTRDAVSFYPPNVNVS</sequence>
<dbReference type="RefSeq" id="XP_028883461.1">
    <property type="nucleotide sequence ID" value="XM_029025145.1"/>
</dbReference>
<organism evidence="2 3">
    <name type="scientific">Trypanosoma theileri</name>
    <dbReference type="NCBI Taxonomy" id="67003"/>
    <lineage>
        <taxon>Eukaryota</taxon>
        <taxon>Discoba</taxon>
        <taxon>Euglenozoa</taxon>
        <taxon>Kinetoplastea</taxon>
        <taxon>Metakinetoplastina</taxon>
        <taxon>Trypanosomatida</taxon>
        <taxon>Trypanosomatidae</taxon>
        <taxon>Trypanosoma</taxon>
    </lineage>
</organism>
<accession>A0A1X0NXH3</accession>
<protein>
    <submittedName>
        <fullName evidence="2">Uncharacterized protein</fullName>
    </submittedName>
</protein>
<feature type="region of interest" description="Disordered" evidence="1">
    <location>
        <begin position="1"/>
        <end position="20"/>
    </location>
</feature>
<dbReference type="OrthoDB" id="10611615at2759"/>
<feature type="non-terminal residue" evidence="2">
    <location>
        <position position="173"/>
    </location>
</feature>
<name>A0A1X0NXH3_9TRYP</name>
<dbReference type="Proteomes" id="UP000192257">
    <property type="component" value="Unassembled WGS sequence"/>
</dbReference>
<dbReference type="AlphaFoldDB" id="A0A1X0NXH3"/>
<keyword evidence="3" id="KW-1185">Reference proteome</keyword>
<dbReference type="VEuPathDB" id="TriTrypDB:TM35_000121700"/>
<evidence type="ECO:0000313" key="3">
    <source>
        <dbReference type="Proteomes" id="UP000192257"/>
    </source>
</evidence>
<reference evidence="2 3" key="1">
    <citation type="submission" date="2017-03" db="EMBL/GenBank/DDBJ databases">
        <title>An alternative strategy for trypanosome survival in the mammalian bloodstream revealed through genome and transcriptome analysis of the ubiquitous bovine parasite Trypanosoma (Megatrypanum) theileri.</title>
        <authorList>
            <person name="Kelly S."/>
            <person name="Ivens A."/>
            <person name="Mott A."/>
            <person name="O'Neill E."/>
            <person name="Emms D."/>
            <person name="Macleod O."/>
            <person name="Voorheis P."/>
            <person name="Matthews J."/>
            <person name="Matthews K."/>
            <person name="Carrington M."/>
        </authorList>
    </citation>
    <scope>NUCLEOTIDE SEQUENCE [LARGE SCALE GENOMIC DNA]</scope>
    <source>
        <strain evidence="2">Edinburgh</strain>
    </source>
</reference>
<dbReference type="GeneID" id="39984925"/>
<comment type="caution">
    <text evidence="2">The sequence shown here is derived from an EMBL/GenBank/DDBJ whole genome shotgun (WGS) entry which is preliminary data.</text>
</comment>